<dbReference type="InterPro" id="IPR012337">
    <property type="entry name" value="RNaseH-like_sf"/>
</dbReference>
<gene>
    <name evidence="2" type="ORF">LF65_03654</name>
</gene>
<dbReference type="PANTHER" id="PTHR34614">
    <property type="match status" value="1"/>
</dbReference>
<sequence>MDINNMQIFSEGHLPIVSGVYDQLKISEKINEVVSWDKDKCNLSPGQAVKALILNILSGYDPLYMISEFYKDKDVEKLIGKDINYTEINEFAMGRNLDKIYNSDAKKVYAHVVLTALKLEKIDVKAIHWDTTSKSFSGDYERIIPEVQDDEKNPINITFGHSKDYRSDLRQMKFGIGTTKDKLPLFCDVLSGNEDDQKWNGNVIKRIEDELSRVNLSDILHVADSALVTSDNLKEIDDTTYKFISILPGTFNLEAKLIRKAIRKPEDWDDLGTLGSDEKRASTYKIQSFKDVIGEKKYRFVVCHSSQLAEQNIKTVERYIEKEKTETKKAFDKAISKDGYFCEADAQKAIIKFQDKLKLKYHTLKYTMEEHEQIKKRSGVKGRRKKDEIPKTEKVYTFQYQLIENEEKINQSKEETGMFVLITNKLNQEKLSNKELLIEYKDQNSVESTFKVLKSPSYVDSIFLNKPERIEAFSYIMVLAVLLMNLIERRIRENLKGESEEINLLGRRKTFLPTATAMFKVFEQVKVVAIPTELSIQRIIPGGLDENQKRILKLCGLSEELYLGTFSKNKIV</sequence>
<accession>A0A0B5QH16</accession>
<name>A0A0B5QH16_CLOBE</name>
<dbReference type="InterPro" id="IPR025457">
    <property type="entry name" value="DUF4277"/>
</dbReference>
<evidence type="ECO:0000313" key="2">
    <source>
        <dbReference type="EMBL" id="AJH00211.2"/>
    </source>
</evidence>
<dbReference type="STRING" id="1520.LF65_03654"/>
<protein>
    <recommendedName>
        <fullName evidence="1">DUF4277 domain-containing protein</fullName>
    </recommendedName>
</protein>
<proteinExistence type="predicted"/>
<reference evidence="3" key="1">
    <citation type="submission" date="2014-12" db="EMBL/GenBank/DDBJ databases">
        <title>Genome sequence of Clostridium beijerinckii strain 59B.</title>
        <authorList>
            <person name="Little G.T."/>
            <person name="Minton N.P."/>
        </authorList>
    </citation>
    <scope>NUCLEOTIDE SEQUENCE [LARGE SCALE GENOMIC DNA]</scope>
    <source>
        <strain evidence="3">59B</strain>
    </source>
</reference>
<dbReference type="OrthoDB" id="2078486at2"/>
<evidence type="ECO:0000313" key="3">
    <source>
        <dbReference type="Proteomes" id="UP000031866"/>
    </source>
</evidence>
<organism evidence="2 3">
    <name type="scientific">Clostridium beijerinckii</name>
    <name type="common">Clostridium MP</name>
    <dbReference type="NCBI Taxonomy" id="1520"/>
    <lineage>
        <taxon>Bacteria</taxon>
        <taxon>Bacillati</taxon>
        <taxon>Bacillota</taxon>
        <taxon>Clostridia</taxon>
        <taxon>Eubacteriales</taxon>
        <taxon>Clostridiaceae</taxon>
        <taxon>Clostridium</taxon>
    </lineage>
</organism>
<dbReference type="SUPFAM" id="SSF53098">
    <property type="entry name" value="Ribonuclease H-like"/>
    <property type="match status" value="1"/>
</dbReference>
<evidence type="ECO:0000259" key="1">
    <source>
        <dbReference type="Pfam" id="PF14104"/>
    </source>
</evidence>
<dbReference type="Proteomes" id="UP000031866">
    <property type="component" value="Chromosome"/>
</dbReference>
<dbReference type="PANTHER" id="PTHR34614:SF2">
    <property type="entry name" value="TRANSPOSASE IS4-LIKE DOMAIN-CONTAINING PROTEIN"/>
    <property type="match status" value="1"/>
</dbReference>
<dbReference type="NCBIfam" id="NF033559">
    <property type="entry name" value="transpos_IS1634"/>
    <property type="match status" value="1"/>
</dbReference>
<dbReference type="EMBL" id="CP010086">
    <property type="protein sequence ID" value="AJH00211.2"/>
    <property type="molecule type" value="Genomic_DNA"/>
</dbReference>
<dbReference type="Pfam" id="PF14104">
    <property type="entry name" value="DUF4277"/>
    <property type="match status" value="1"/>
</dbReference>
<dbReference type="RefSeq" id="WP_041897873.1">
    <property type="nucleotide sequence ID" value="NZ_CP010086.2"/>
</dbReference>
<dbReference type="AlphaFoldDB" id="A0A0B5QH16"/>
<dbReference type="KEGG" id="cbei:LF65_03654"/>
<feature type="domain" description="DUF4277" evidence="1">
    <location>
        <begin position="12"/>
        <end position="113"/>
    </location>
</feature>
<dbReference type="InterPro" id="IPR047654">
    <property type="entry name" value="IS1634_transpos"/>
</dbReference>